<proteinExistence type="predicted"/>
<dbReference type="RefSeq" id="WP_344155922.1">
    <property type="nucleotide sequence ID" value="NZ_BAAAQR010000013.1"/>
</dbReference>
<name>A0ABN3A3M8_9ACTN</name>
<protein>
    <submittedName>
        <fullName evidence="1">TIGR03085 family metal-binding protein</fullName>
    </submittedName>
</protein>
<dbReference type="NCBIfam" id="TIGR03085">
    <property type="entry name" value="TIGR03085 family metal-binding protein"/>
    <property type="match status" value="1"/>
</dbReference>
<organism evidence="1 2">
    <name type="scientific">Nocardioides koreensis</name>
    <dbReference type="NCBI Taxonomy" id="433651"/>
    <lineage>
        <taxon>Bacteria</taxon>
        <taxon>Bacillati</taxon>
        <taxon>Actinomycetota</taxon>
        <taxon>Actinomycetes</taxon>
        <taxon>Propionibacteriales</taxon>
        <taxon>Nocardioidaceae</taxon>
        <taxon>Nocardioides</taxon>
    </lineage>
</organism>
<accession>A0ABN3A3M8</accession>
<keyword evidence="2" id="KW-1185">Reference proteome</keyword>
<reference evidence="1 2" key="1">
    <citation type="journal article" date="2019" name="Int. J. Syst. Evol. Microbiol.">
        <title>The Global Catalogue of Microorganisms (GCM) 10K type strain sequencing project: providing services to taxonomists for standard genome sequencing and annotation.</title>
        <authorList>
            <consortium name="The Broad Institute Genomics Platform"/>
            <consortium name="The Broad Institute Genome Sequencing Center for Infectious Disease"/>
            <person name="Wu L."/>
            <person name="Ma J."/>
        </authorList>
    </citation>
    <scope>NUCLEOTIDE SEQUENCE [LARGE SCALE GENOMIC DNA]</scope>
    <source>
        <strain evidence="1 2">JCM 16022</strain>
    </source>
</reference>
<comment type="caution">
    <text evidence="1">The sequence shown here is derived from an EMBL/GenBank/DDBJ whole genome shotgun (WGS) entry which is preliminary data.</text>
</comment>
<evidence type="ECO:0000313" key="1">
    <source>
        <dbReference type="EMBL" id="GAA2153190.1"/>
    </source>
</evidence>
<sequence>MGNPSLARRERRDLCDTALALGEDAPTLCGDWTAKDLVTHLLVRENRPLGAAGIAVPVLSGLTERDMAQVGRHDFGVLVERLRRPRFTPYALPPVDRLLNTLEYFVHHEDLRRAQPDWEPRALDQRDQSRLWSAIRVAGRGLVRPAGVPVQIRRSDTGATAVLRRGDDPVVVTGLPSELVMFLFGRDRFRSLDFSGPADRIAALKRSELGI</sequence>
<dbReference type="SUPFAM" id="SSF109854">
    <property type="entry name" value="DinB/YfiT-like putative metalloenzymes"/>
    <property type="match status" value="1"/>
</dbReference>
<gene>
    <name evidence="1" type="ORF">GCM10009844_37320</name>
</gene>
<dbReference type="EMBL" id="BAAAQR010000013">
    <property type="protein sequence ID" value="GAA2153190.1"/>
    <property type="molecule type" value="Genomic_DNA"/>
</dbReference>
<dbReference type="InterPro" id="IPR034660">
    <property type="entry name" value="DinB/YfiT-like"/>
</dbReference>
<dbReference type="InterPro" id="IPR017519">
    <property type="entry name" value="CHP03085"/>
</dbReference>
<dbReference type="NCBIfam" id="TIGR03083">
    <property type="entry name" value="maleylpyruvate isomerase family mycothiol-dependent enzyme"/>
    <property type="match status" value="1"/>
</dbReference>
<evidence type="ECO:0000313" key="2">
    <source>
        <dbReference type="Proteomes" id="UP001501771"/>
    </source>
</evidence>
<dbReference type="InterPro" id="IPR017517">
    <property type="entry name" value="Maleyloyr_isom"/>
</dbReference>
<dbReference type="Proteomes" id="UP001501771">
    <property type="component" value="Unassembled WGS sequence"/>
</dbReference>